<protein>
    <recommendedName>
        <fullName evidence="5">Secreted protein</fullName>
    </recommendedName>
</protein>
<feature type="compositionally biased region" description="Basic and acidic residues" evidence="1">
    <location>
        <begin position="85"/>
        <end position="96"/>
    </location>
</feature>
<proteinExistence type="predicted"/>
<evidence type="ECO:0000256" key="2">
    <source>
        <dbReference type="SAM" id="SignalP"/>
    </source>
</evidence>
<feature type="signal peptide" evidence="2">
    <location>
        <begin position="1"/>
        <end position="18"/>
    </location>
</feature>
<gene>
    <name evidence="3" type="ORF">EEDITHA_LOCUS3977</name>
</gene>
<dbReference type="EMBL" id="CAKOGL010000006">
    <property type="protein sequence ID" value="CAH2087749.1"/>
    <property type="molecule type" value="Genomic_DNA"/>
</dbReference>
<accession>A0AAU9TM27</accession>
<feature type="region of interest" description="Disordered" evidence="1">
    <location>
        <begin position="74"/>
        <end position="114"/>
    </location>
</feature>
<keyword evidence="2" id="KW-0732">Signal</keyword>
<reference evidence="3" key="1">
    <citation type="submission" date="2022-03" db="EMBL/GenBank/DDBJ databases">
        <authorList>
            <person name="Tunstrom K."/>
        </authorList>
    </citation>
    <scope>NUCLEOTIDE SEQUENCE</scope>
</reference>
<evidence type="ECO:0000313" key="4">
    <source>
        <dbReference type="Proteomes" id="UP001153954"/>
    </source>
</evidence>
<organism evidence="3 4">
    <name type="scientific">Euphydryas editha</name>
    <name type="common">Edith's checkerspot</name>
    <dbReference type="NCBI Taxonomy" id="104508"/>
    <lineage>
        <taxon>Eukaryota</taxon>
        <taxon>Metazoa</taxon>
        <taxon>Ecdysozoa</taxon>
        <taxon>Arthropoda</taxon>
        <taxon>Hexapoda</taxon>
        <taxon>Insecta</taxon>
        <taxon>Pterygota</taxon>
        <taxon>Neoptera</taxon>
        <taxon>Endopterygota</taxon>
        <taxon>Lepidoptera</taxon>
        <taxon>Glossata</taxon>
        <taxon>Ditrysia</taxon>
        <taxon>Papilionoidea</taxon>
        <taxon>Nymphalidae</taxon>
        <taxon>Nymphalinae</taxon>
        <taxon>Euphydryas</taxon>
    </lineage>
</organism>
<evidence type="ECO:0000256" key="1">
    <source>
        <dbReference type="SAM" id="MobiDB-lite"/>
    </source>
</evidence>
<dbReference type="AlphaFoldDB" id="A0AAU9TM27"/>
<feature type="chain" id="PRO_5043852131" description="Secreted protein" evidence="2">
    <location>
        <begin position="19"/>
        <end position="143"/>
    </location>
</feature>
<evidence type="ECO:0008006" key="5">
    <source>
        <dbReference type="Google" id="ProtNLM"/>
    </source>
</evidence>
<evidence type="ECO:0000313" key="3">
    <source>
        <dbReference type="EMBL" id="CAH2087749.1"/>
    </source>
</evidence>
<keyword evidence="4" id="KW-1185">Reference proteome</keyword>
<comment type="caution">
    <text evidence="3">The sequence shown here is derived from an EMBL/GenBank/DDBJ whole genome shotgun (WGS) entry which is preliminary data.</text>
</comment>
<sequence>MFCFLSLFSSVYFTTVEIGHIRKRNRSRAHAFAQTPRAALCKCAECGVSTNERTAHDSVRRACWNYYAFRTEREPASTRPTSFRTHREIGRDRPSDNNHPGDAGSRRSRSVYAPRLPERAMRAPHASYSLACALHTLTINDSK</sequence>
<dbReference type="Proteomes" id="UP001153954">
    <property type="component" value="Unassembled WGS sequence"/>
</dbReference>
<name>A0AAU9TM27_EUPED</name>